<dbReference type="GO" id="GO:0015562">
    <property type="term" value="F:efflux transmembrane transporter activity"/>
    <property type="evidence" value="ECO:0007669"/>
    <property type="project" value="InterPro"/>
</dbReference>
<feature type="signal peptide" evidence="2">
    <location>
        <begin position="1"/>
        <end position="21"/>
    </location>
</feature>
<dbReference type="AlphaFoldDB" id="A0AAX2M716"/>
<keyword evidence="2" id="KW-0564">Palmitate</keyword>
<keyword evidence="2" id="KW-0449">Lipoprotein</keyword>
<dbReference type="EMBL" id="UIGR01000001">
    <property type="protein sequence ID" value="SUX32164.1"/>
    <property type="molecule type" value="Genomic_DNA"/>
</dbReference>
<sequence length="457" mass="49743">MDKLKTWPWLALALLLAGCQATPYQRQSLRTPAQWTQQGEADQDMGREAWWGGFGDPALLEVLQRARKRNPDLEIALLKLRKAQLEAGLADGDARPTLSGSLSGNRIRSLDGGGWSRSHSEGLKVAYEVDLWGRVDAARRAAGEAFVASRYDQISAGLLSDSTAAGLYWDIAAGKAKLILGQAALVDAGRAQALARSKWKAGALAEQDVTQADNAALEQRANLLSLREQLRKKENALALLLDGPPGAALPDIQPLVARPGMPNVAAGQPGELLRRRPDLQAAEARLRGKLADVDQQRANFFPRFNLGGDLSRSAAVSGEQLGFGATLTLPFLNWRQLNLKLKSSEVEYQLAEVEFRKTLYIAYREVEDGLYEWRRLGESAALQDEAVVLAGRNATLAESRYRGGEADMQSWLDAERGKREAEGKRLELSLERLKNLAVLYKALGGGAVEAGVGGGWE</sequence>
<name>A0AAX2M716_CHRVL</name>
<proteinExistence type="inferred from homology"/>
<dbReference type="Pfam" id="PF02321">
    <property type="entry name" value="OEP"/>
    <property type="match status" value="2"/>
</dbReference>
<keyword evidence="2" id="KW-1134">Transmembrane beta strand</keyword>
<evidence type="ECO:0000313" key="3">
    <source>
        <dbReference type="EMBL" id="SUX32164.1"/>
    </source>
</evidence>
<feature type="chain" id="PRO_5043098566" evidence="2">
    <location>
        <begin position="22"/>
        <end position="457"/>
    </location>
</feature>
<comment type="subcellular location">
    <subcellularLocation>
        <location evidence="2">Cell membrane</location>
        <topology evidence="2">Lipid-anchor</topology>
    </subcellularLocation>
</comment>
<keyword evidence="2" id="KW-0732">Signal</keyword>
<dbReference type="NCBIfam" id="TIGR01845">
    <property type="entry name" value="outer_NodT"/>
    <property type="match status" value="1"/>
</dbReference>
<comment type="caution">
    <text evidence="3">The sequence shown here is derived from an EMBL/GenBank/DDBJ whole genome shotgun (WGS) entry which is preliminary data.</text>
</comment>
<organism evidence="3 4">
    <name type="scientific">Chromobacterium violaceum</name>
    <dbReference type="NCBI Taxonomy" id="536"/>
    <lineage>
        <taxon>Bacteria</taxon>
        <taxon>Pseudomonadati</taxon>
        <taxon>Pseudomonadota</taxon>
        <taxon>Betaproteobacteria</taxon>
        <taxon>Neisseriales</taxon>
        <taxon>Chromobacteriaceae</taxon>
        <taxon>Chromobacterium</taxon>
    </lineage>
</organism>
<dbReference type="Gene3D" id="2.20.200.10">
    <property type="entry name" value="Outer membrane efflux proteins (OEP)"/>
    <property type="match status" value="1"/>
</dbReference>
<keyword evidence="2" id="KW-0812">Transmembrane</keyword>
<keyword evidence="2" id="KW-0472">Membrane</keyword>
<dbReference type="GO" id="GO:0005886">
    <property type="term" value="C:plasma membrane"/>
    <property type="evidence" value="ECO:0007669"/>
    <property type="project" value="UniProtKB-SubCell"/>
</dbReference>
<protein>
    <submittedName>
        <fullName evidence="3">Probable efflux pump outer membrane protein ttgC</fullName>
    </submittedName>
</protein>
<evidence type="ECO:0000256" key="1">
    <source>
        <dbReference type="ARBA" id="ARBA00007613"/>
    </source>
</evidence>
<accession>A0AAX2M716</accession>
<dbReference type="PANTHER" id="PTHR30203">
    <property type="entry name" value="OUTER MEMBRANE CATION EFFLUX PROTEIN"/>
    <property type="match status" value="1"/>
</dbReference>
<dbReference type="Gene3D" id="1.20.1600.10">
    <property type="entry name" value="Outer membrane efflux proteins (OEP)"/>
    <property type="match status" value="1"/>
</dbReference>
<dbReference type="PANTHER" id="PTHR30203:SF32">
    <property type="entry name" value="CATION EFFLUX SYSTEM PROTEIN CUSC"/>
    <property type="match status" value="1"/>
</dbReference>
<dbReference type="Proteomes" id="UP000254029">
    <property type="component" value="Unassembled WGS sequence"/>
</dbReference>
<evidence type="ECO:0000313" key="4">
    <source>
        <dbReference type="Proteomes" id="UP000254029"/>
    </source>
</evidence>
<comment type="similarity">
    <text evidence="1 2">Belongs to the outer membrane factor (OMF) (TC 1.B.17) family.</text>
</comment>
<dbReference type="InterPro" id="IPR003423">
    <property type="entry name" value="OMP_efflux"/>
</dbReference>
<gene>
    <name evidence="3" type="primary">ttgC_1</name>
    <name evidence="3" type="ORF">NCTC8684_01237</name>
</gene>
<reference evidence="3 4" key="1">
    <citation type="submission" date="2018-06" db="EMBL/GenBank/DDBJ databases">
        <authorList>
            <consortium name="Pathogen Informatics"/>
            <person name="Doyle S."/>
        </authorList>
    </citation>
    <scope>NUCLEOTIDE SEQUENCE [LARGE SCALE GENOMIC DNA]</scope>
    <source>
        <strain evidence="3 4">NCTC8684</strain>
    </source>
</reference>
<evidence type="ECO:0000256" key="2">
    <source>
        <dbReference type="RuleBase" id="RU362097"/>
    </source>
</evidence>
<dbReference type="RefSeq" id="WP_076228057.1">
    <property type="nucleotide sequence ID" value="NZ_JBHMEH010000017.1"/>
</dbReference>
<dbReference type="PROSITE" id="PS51257">
    <property type="entry name" value="PROKAR_LIPOPROTEIN"/>
    <property type="match status" value="1"/>
</dbReference>
<dbReference type="InterPro" id="IPR010131">
    <property type="entry name" value="MdtP/NodT-like"/>
</dbReference>
<dbReference type="SUPFAM" id="SSF56954">
    <property type="entry name" value="Outer membrane efflux proteins (OEP)"/>
    <property type="match status" value="1"/>
</dbReference>